<name>A0ABR1Q8B9_9PEZI</name>
<dbReference type="Proteomes" id="UP001391051">
    <property type="component" value="Unassembled WGS sequence"/>
</dbReference>
<sequence length="141" mass="15713">MFPPPLVVGNTEVPAASQLPVLAYAQYTPQPQGLAVCIKDATILLLTLAAIVTIVEFFLRGRKASSQPTRVSQKYQDIDPPSRLDPREKAYIHGMARALLEAPKPRQWDDRPEDDDDGTSGVERIRTRRHGNGRRWGKLGI</sequence>
<proteinExistence type="predicted"/>
<feature type="compositionally biased region" description="Polar residues" evidence="1">
    <location>
        <begin position="64"/>
        <end position="75"/>
    </location>
</feature>
<feature type="region of interest" description="Disordered" evidence="1">
    <location>
        <begin position="102"/>
        <end position="141"/>
    </location>
</feature>
<dbReference type="GeneID" id="92078913"/>
<organism evidence="3 4">
    <name type="scientific">Apiospora aurea</name>
    <dbReference type="NCBI Taxonomy" id="335848"/>
    <lineage>
        <taxon>Eukaryota</taxon>
        <taxon>Fungi</taxon>
        <taxon>Dikarya</taxon>
        <taxon>Ascomycota</taxon>
        <taxon>Pezizomycotina</taxon>
        <taxon>Sordariomycetes</taxon>
        <taxon>Xylariomycetidae</taxon>
        <taxon>Amphisphaeriales</taxon>
        <taxon>Apiosporaceae</taxon>
        <taxon>Apiospora</taxon>
    </lineage>
</organism>
<evidence type="ECO:0000256" key="2">
    <source>
        <dbReference type="SAM" id="Phobius"/>
    </source>
</evidence>
<keyword evidence="4" id="KW-1185">Reference proteome</keyword>
<feature type="region of interest" description="Disordered" evidence="1">
    <location>
        <begin position="63"/>
        <end position="86"/>
    </location>
</feature>
<reference evidence="3 4" key="1">
    <citation type="submission" date="2023-01" db="EMBL/GenBank/DDBJ databases">
        <title>Analysis of 21 Apiospora genomes using comparative genomics revels a genus with tremendous synthesis potential of carbohydrate active enzymes and secondary metabolites.</title>
        <authorList>
            <person name="Sorensen T."/>
        </authorList>
    </citation>
    <scope>NUCLEOTIDE SEQUENCE [LARGE SCALE GENOMIC DNA]</scope>
    <source>
        <strain evidence="3 4">CBS 24483</strain>
    </source>
</reference>
<protein>
    <submittedName>
        <fullName evidence="3">Uncharacterized protein</fullName>
    </submittedName>
</protein>
<dbReference type="RefSeq" id="XP_066698249.1">
    <property type="nucleotide sequence ID" value="XM_066845851.1"/>
</dbReference>
<keyword evidence="2" id="KW-0812">Transmembrane</keyword>
<feature type="compositionally biased region" description="Basic residues" evidence="1">
    <location>
        <begin position="126"/>
        <end position="141"/>
    </location>
</feature>
<dbReference type="EMBL" id="JAQQWE010000006">
    <property type="protein sequence ID" value="KAK7948743.1"/>
    <property type="molecule type" value="Genomic_DNA"/>
</dbReference>
<evidence type="ECO:0000256" key="1">
    <source>
        <dbReference type="SAM" id="MobiDB-lite"/>
    </source>
</evidence>
<comment type="caution">
    <text evidence="3">The sequence shown here is derived from an EMBL/GenBank/DDBJ whole genome shotgun (WGS) entry which is preliminary data.</text>
</comment>
<gene>
    <name evidence="3" type="ORF">PG986_009629</name>
</gene>
<evidence type="ECO:0000313" key="3">
    <source>
        <dbReference type="EMBL" id="KAK7948743.1"/>
    </source>
</evidence>
<feature type="compositionally biased region" description="Basic and acidic residues" evidence="1">
    <location>
        <begin position="76"/>
        <end position="86"/>
    </location>
</feature>
<keyword evidence="2" id="KW-1133">Transmembrane helix</keyword>
<feature type="transmembrane region" description="Helical" evidence="2">
    <location>
        <begin position="41"/>
        <end position="59"/>
    </location>
</feature>
<keyword evidence="2" id="KW-0472">Membrane</keyword>
<accession>A0ABR1Q8B9</accession>
<evidence type="ECO:0000313" key="4">
    <source>
        <dbReference type="Proteomes" id="UP001391051"/>
    </source>
</evidence>